<dbReference type="CDD" id="cd02440">
    <property type="entry name" value="AdoMet_MTases"/>
    <property type="match status" value="1"/>
</dbReference>
<feature type="signal peptide" evidence="4">
    <location>
        <begin position="1"/>
        <end position="26"/>
    </location>
</feature>
<dbReference type="AlphaFoldDB" id="A0A193G909"/>
<evidence type="ECO:0000259" key="5">
    <source>
        <dbReference type="Pfam" id="PF13847"/>
    </source>
</evidence>
<dbReference type="OrthoDB" id="281208at2"/>
<dbReference type="PANTHER" id="PTHR13610:SF11">
    <property type="entry name" value="METHYLTRANSFERASE DOMAIN-CONTAINING PROTEIN"/>
    <property type="match status" value="1"/>
</dbReference>
<evidence type="ECO:0000313" key="6">
    <source>
        <dbReference type="EMBL" id="ANN76143.1"/>
    </source>
</evidence>
<evidence type="ECO:0000256" key="1">
    <source>
        <dbReference type="ARBA" id="ARBA00022603"/>
    </source>
</evidence>
<dbReference type="InterPro" id="IPR025714">
    <property type="entry name" value="Methyltranfer_dom"/>
</dbReference>
<evidence type="ECO:0000256" key="4">
    <source>
        <dbReference type="SAM" id="SignalP"/>
    </source>
</evidence>
<dbReference type="RefSeq" id="WP_066653689.1">
    <property type="nucleotide sequence ID" value="NZ_CBCSCL010000026.1"/>
</dbReference>
<evidence type="ECO:0000313" key="7">
    <source>
        <dbReference type="Proteomes" id="UP000091926"/>
    </source>
</evidence>
<dbReference type="Proteomes" id="UP000091926">
    <property type="component" value="Chromosome"/>
</dbReference>
<dbReference type="PANTHER" id="PTHR13610">
    <property type="entry name" value="METHYLTRANSFERASE DOMAIN-CONTAINING PROTEIN"/>
    <property type="match status" value="1"/>
</dbReference>
<evidence type="ECO:0000256" key="3">
    <source>
        <dbReference type="ARBA" id="ARBA00022691"/>
    </source>
</evidence>
<accession>A0A193G909</accession>
<dbReference type="SUPFAM" id="SSF53335">
    <property type="entry name" value="S-adenosyl-L-methionine-dependent methyltransferases"/>
    <property type="match status" value="1"/>
</dbReference>
<feature type="chain" id="PRO_5008258656" evidence="4">
    <location>
        <begin position="27"/>
        <end position="188"/>
    </location>
</feature>
<gene>
    <name evidence="6" type="ORF">BAU07_02535</name>
</gene>
<dbReference type="Pfam" id="PF13847">
    <property type="entry name" value="Methyltransf_31"/>
    <property type="match status" value="1"/>
</dbReference>
<protein>
    <submittedName>
        <fullName evidence="6">RNA methyltransferase</fullName>
    </submittedName>
</protein>
<proteinExistence type="predicted"/>
<name>A0A193G909_9BORD</name>
<reference evidence="6 7" key="1">
    <citation type="submission" date="2016-06" db="EMBL/GenBank/DDBJ databases">
        <title>Complete genome sequences of Bordetella bronchialis and Bordetella flabilis.</title>
        <authorList>
            <person name="LiPuma J.J."/>
            <person name="Spilker T."/>
        </authorList>
    </citation>
    <scope>NUCLEOTIDE SEQUENCE [LARGE SCALE GENOMIC DNA]</scope>
    <source>
        <strain evidence="6 7">AU10664</strain>
    </source>
</reference>
<keyword evidence="1 6" id="KW-0489">Methyltransferase</keyword>
<keyword evidence="4" id="KW-0732">Signal</keyword>
<keyword evidence="7" id="KW-1185">Reference proteome</keyword>
<sequence>MTTLRYSWAKALLGVALMAGAGAVSAQSADTAAKPRTPDVIFVPTPQPVVDAMLKIANVGPQDVLYDLGSGDGRIPVTAAKRFGTQGVGIDIDPQRIQEANANAKSAGVTDKVKFIQGDLFQQDLSKATVISLYLLPSLNVKLRPTLLKLKPGTRIVSHAFDMGDWKPDQTLNVDGRMVYFWTVPKQQ</sequence>
<organism evidence="6 7">
    <name type="scientific">Bordetella flabilis</name>
    <dbReference type="NCBI Taxonomy" id="463014"/>
    <lineage>
        <taxon>Bacteria</taxon>
        <taxon>Pseudomonadati</taxon>
        <taxon>Pseudomonadota</taxon>
        <taxon>Betaproteobacteria</taxon>
        <taxon>Burkholderiales</taxon>
        <taxon>Alcaligenaceae</taxon>
        <taxon>Bordetella</taxon>
    </lineage>
</organism>
<dbReference type="GO" id="GO:0032259">
    <property type="term" value="P:methylation"/>
    <property type="evidence" value="ECO:0007669"/>
    <property type="project" value="UniProtKB-KW"/>
</dbReference>
<dbReference type="InterPro" id="IPR026170">
    <property type="entry name" value="FAM173A/B"/>
</dbReference>
<dbReference type="GO" id="GO:0016279">
    <property type="term" value="F:protein-lysine N-methyltransferase activity"/>
    <property type="evidence" value="ECO:0007669"/>
    <property type="project" value="InterPro"/>
</dbReference>
<dbReference type="EMBL" id="CP016172">
    <property type="protein sequence ID" value="ANN76143.1"/>
    <property type="molecule type" value="Genomic_DNA"/>
</dbReference>
<dbReference type="KEGG" id="bfz:BAU07_02535"/>
<evidence type="ECO:0000256" key="2">
    <source>
        <dbReference type="ARBA" id="ARBA00022679"/>
    </source>
</evidence>
<keyword evidence="3" id="KW-0949">S-adenosyl-L-methionine</keyword>
<dbReference type="Gene3D" id="3.40.50.150">
    <property type="entry name" value="Vaccinia Virus protein VP39"/>
    <property type="match status" value="1"/>
</dbReference>
<dbReference type="STRING" id="463014.BAU07_02535"/>
<feature type="domain" description="Methyltransferase" evidence="5">
    <location>
        <begin position="66"/>
        <end position="124"/>
    </location>
</feature>
<dbReference type="InterPro" id="IPR029063">
    <property type="entry name" value="SAM-dependent_MTases_sf"/>
</dbReference>
<keyword evidence="2 6" id="KW-0808">Transferase</keyword>